<dbReference type="FunFam" id="1.25.40.20:FF:000016">
    <property type="entry name" value="Ankyrin repeat and SOCS box containing 5"/>
    <property type="match status" value="1"/>
</dbReference>
<comment type="caution">
    <text evidence="11">The sequence shown here is derived from an EMBL/GenBank/DDBJ whole genome shotgun (WGS) entry which is preliminary data.</text>
</comment>
<dbReference type="EMBL" id="JAINUG010000094">
    <property type="protein sequence ID" value="KAJ8397987.1"/>
    <property type="molecule type" value="Genomic_DNA"/>
</dbReference>
<feature type="repeat" description="ANK" evidence="9">
    <location>
        <begin position="48"/>
        <end position="80"/>
    </location>
</feature>
<dbReference type="GO" id="GO:0035556">
    <property type="term" value="P:intracellular signal transduction"/>
    <property type="evidence" value="ECO:0007669"/>
    <property type="project" value="InterPro"/>
</dbReference>
<dbReference type="SUPFAM" id="SSF48403">
    <property type="entry name" value="Ankyrin repeat"/>
    <property type="match status" value="1"/>
</dbReference>
<dbReference type="Gene3D" id="1.25.40.20">
    <property type="entry name" value="Ankyrin repeat-containing domain"/>
    <property type="match status" value="1"/>
</dbReference>
<dbReference type="FunFam" id="1.10.750.20:FF:000001">
    <property type="entry name" value="Ankyrin repeat and SOCS box containing 1"/>
    <property type="match status" value="1"/>
</dbReference>
<dbReference type="SMART" id="SM00969">
    <property type="entry name" value="SOCS_box"/>
    <property type="match status" value="1"/>
</dbReference>
<dbReference type="InterPro" id="IPR051573">
    <property type="entry name" value="Ankyrin-SOCS_box_domain"/>
</dbReference>
<comment type="pathway">
    <text evidence="2">Protein modification; protein ubiquitination.</text>
</comment>
<dbReference type="SUPFAM" id="SSF158235">
    <property type="entry name" value="SOCS box-like"/>
    <property type="match status" value="1"/>
</dbReference>
<evidence type="ECO:0000256" key="7">
    <source>
        <dbReference type="ARBA" id="ARBA00023043"/>
    </source>
</evidence>
<dbReference type="GO" id="GO:0045732">
    <property type="term" value="P:positive regulation of protein catabolic process"/>
    <property type="evidence" value="ECO:0007669"/>
    <property type="project" value="TreeGrafter"/>
</dbReference>
<dbReference type="InterPro" id="IPR036770">
    <property type="entry name" value="Ankyrin_rpt-contain_sf"/>
</dbReference>
<dbReference type="PROSITE" id="PS50297">
    <property type="entry name" value="ANK_REP_REGION"/>
    <property type="match status" value="3"/>
</dbReference>
<evidence type="ECO:0000256" key="4">
    <source>
        <dbReference type="ARBA" id="ARBA00022737"/>
    </source>
</evidence>
<feature type="repeat" description="ANK" evidence="9">
    <location>
        <begin position="81"/>
        <end position="113"/>
    </location>
</feature>
<dbReference type="InterPro" id="IPR001496">
    <property type="entry name" value="SOCS_box"/>
</dbReference>
<evidence type="ECO:0000313" key="12">
    <source>
        <dbReference type="Proteomes" id="UP001221898"/>
    </source>
</evidence>
<name>A0AAD7S951_9TELE</name>
<comment type="similarity">
    <text evidence="3">Belongs to the ankyrin SOCS box (ASB) family.</text>
</comment>
<feature type="domain" description="SOCS box" evidence="10">
    <location>
        <begin position="278"/>
        <end position="327"/>
    </location>
</feature>
<dbReference type="GO" id="GO:0005783">
    <property type="term" value="C:endoplasmic reticulum"/>
    <property type="evidence" value="ECO:0007669"/>
    <property type="project" value="UniProtKB-SubCell"/>
</dbReference>
<dbReference type="PANTHER" id="PTHR24136">
    <property type="entry name" value="SOWAH (DROSOPHILA) HOMOLOG"/>
    <property type="match status" value="1"/>
</dbReference>
<dbReference type="AlphaFoldDB" id="A0AAD7S951"/>
<keyword evidence="5" id="KW-0833">Ubl conjugation pathway</keyword>
<gene>
    <name evidence="11" type="ORF">AAFF_G00433340</name>
</gene>
<feature type="repeat" description="ANK" evidence="9">
    <location>
        <begin position="150"/>
        <end position="178"/>
    </location>
</feature>
<dbReference type="Proteomes" id="UP001221898">
    <property type="component" value="Unassembled WGS sequence"/>
</dbReference>
<keyword evidence="7 9" id="KW-0040">ANK repeat</keyword>
<evidence type="ECO:0000259" key="10">
    <source>
        <dbReference type="PROSITE" id="PS50225"/>
    </source>
</evidence>
<dbReference type="CDD" id="cd03716">
    <property type="entry name" value="SOCS_ASB_like"/>
    <property type="match status" value="1"/>
</dbReference>
<comment type="subcellular location">
    <subcellularLocation>
        <location evidence="1">Endoplasmic reticulum</location>
    </subcellularLocation>
</comment>
<accession>A0AAD7S951</accession>
<sequence length="327" mass="35766">MSKRFTPHLQSCTAKRQDITGISDLSWGSRKDLYGNYIVHTFQGGSWADRSPLHEVASEGHLLSLKTLILQGFNVNILTMDRVSPLHDACLGSHATCAKFLLENGANANSVTINGATPLFCACCSGSADCVSLLLEYCPAPHPAHLVAPPLHEAAKRGHRECMEMLLAHGLNIDLEIPRQGTPLYAACVSQRTDIVERLLQLGAVKKHRIGHTGYPRPRKTFRADVQCGKAQDSPLHAAAQGPSVRLLELLLEYGADVRSRNNEGKRPVELATPGSPVEKALQLREGPSVLSQLCRLCIRRALGRPRLHMAPTLPLPHQLGAFLLYR</sequence>
<dbReference type="GO" id="GO:0016567">
    <property type="term" value="P:protein ubiquitination"/>
    <property type="evidence" value="ECO:0007669"/>
    <property type="project" value="TreeGrafter"/>
</dbReference>
<dbReference type="PRINTS" id="PR01415">
    <property type="entry name" value="ANKYRIN"/>
</dbReference>
<proteinExistence type="inferred from homology"/>
<keyword evidence="4" id="KW-0677">Repeat</keyword>
<reference evidence="11" key="1">
    <citation type="journal article" date="2023" name="Science">
        <title>Genome structures resolve the early diversification of teleost fishes.</title>
        <authorList>
            <person name="Parey E."/>
            <person name="Louis A."/>
            <person name="Montfort J."/>
            <person name="Bouchez O."/>
            <person name="Roques C."/>
            <person name="Iampietro C."/>
            <person name="Lluch J."/>
            <person name="Castinel A."/>
            <person name="Donnadieu C."/>
            <person name="Desvignes T."/>
            <person name="Floi Bucao C."/>
            <person name="Jouanno E."/>
            <person name="Wen M."/>
            <person name="Mejri S."/>
            <person name="Dirks R."/>
            <person name="Jansen H."/>
            <person name="Henkel C."/>
            <person name="Chen W.J."/>
            <person name="Zahm M."/>
            <person name="Cabau C."/>
            <person name="Klopp C."/>
            <person name="Thompson A.W."/>
            <person name="Robinson-Rechavi M."/>
            <person name="Braasch I."/>
            <person name="Lecointre G."/>
            <person name="Bobe J."/>
            <person name="Postlethwait J.H."/>
            <person name="Berthelot C."/>
            <person name="Roest Crollius H."/>
            <person name="Guiguen Y."/>
        </authorList>
    </citation>
    <scope>NUCLEOTIDE SEQUENCE</scope>
    <source>
        <strain evidence="11">NC1722</strain>
    </source>
</reference>
<evidence type="ECO:0000256" key="9">
    <source>
        <dbReference type="PROSITE-ProRule" id="PRU00023"/>
    </source>
</evidence>
<dbReference type="InterPro" id="IPR036036">
    <property type="entry name" value="SOCS_box-like_dom_sf"/>
</dbReference>
<keyword evidence="6" id="KW-0256">Endoplasmic reticulum</keyword>
<feature type="repeat" description="ANK" evidence="9">
    <location>
        <begin position="231"/>
        <end position="263"/>
    </location>
</feature>
<evidence type="ECO:0000256" key="1">
    <source>
        <dbReference type="ARBA" id="ARBA00004240"/>
    </source>
</evidence>
<evidence type="ECO:0000313" key="11">
    <source>
        <dbReference type="EMBL" id="KAJ8397987.1"/>
    </source>
</evidence>
<evidence type="ECO:0000256" key="5">
    <source>
        <dbReference type="ARBA" id="ARBA00022786"/>
    </source>
</evidence>
<dbReference type="Gene3D" id="1.10.750.20">
    <property type="entry name" value="SOCS box"/>
    <property type="match status" value="1"/>
</dbReference>
<dbReference type="PROSITE" id="PS50225">
    <property type="entry name" value="SOCS"/>
    <property type="match status" value="1"/>
</dbReference>
<dbReference type="Pfam" id="PF07525">
    <property type="entry name" value="SOCS_box"/>
    <property type="match status" value="1"/>
</dbReference>
<organism evidence="11 12">
    <name type="scientific">Aldrovandia affinis</name>
    <dbReference type="NCBI Taxonomy" id="143900"/>
    <lineage>
        <taxon>Eukaryota</taxon>
        <taxon>Metazoa</taxon>
        <taxon>Chordata</taxon>
        <taxon>Craniata</taxon>
        <taxon>Vertebrata</taxon>
        <taxon>Euteleostomi</taxon>
        <taxon>Actinopterygii</taxon>
        <taxon>Neopterygii</taxon>
        <taxon>Teleostei</taxon>
        <taxon>Notacanthiformes</taxon>
        <taxon>Halosauridae</taxon>
        <taxon>Aldrovandia</taxon>
    </lineage>
</organism>
<dbReference type="Pfam" id="PF00023">
    <property type="entry name" value="Ank"/>
    <property type="match status" value="1"/>
</dbReference>
<dbReference type="SMART" id="SM00248">
    <property type="entry name" value="ANK"/>
    <property type="match status" value="6"/>
</dbReference>
<dbReference type="InterPro" id="IPR002110">
    <property type="entry name" value="Ankyrin_rpt"/>
</dbReference>
<dbReference type="Pfam" id="PF12796">
    <property type="entry name" value="Ank_2"/>
    <property type="match status" value="2"/>
</dbReference>
<evidence type="ECO:0000256" key="8">
    <source>
        <dbReference type="ARBA" id="ARBA00044976"/>
    </source>
</evidence>
<dbReference type="PANTHER" id="PTHR24136:SF14">
    <property type="entry name" value="ANKYRIN REPEAT AND SOCS BOX PROTEIN 11"/>
    <property type="match status" value="1"/>
</dbReference>
<evidence type="ECO:0000256" key="2">
    <source>
        <dbReference type="ARBA" id="ARBA00004906"/>
    </source>
</evidence>
<evidence type="ECO:0000256" key="3">
    <source>
        <dbReference type="ARBA" id="ARBA00005949"/>
    </source>
</evidence>
<protein>
    <recommendedName>
        <fullName evidence="8">Ankyrin repeat and SOCS box protein 11</fullName>
    </recommendedName>
</protein>
<dbReference type="PROSITE" id="PS50088">
    <property type="entry name" value="ANK_REPEAT"/>
    <property type="match status" value="4"/>
</dbReference>
<keyword evidence="12" id="KW-1185">Reference proteome</keyword>
<evidence type="ECO:0000256" key="6">
    <source>
        <dbReference type="ARBA" id="ARBA00022824"/>
    </source>
</evidence>